<comment type="function">
    <text evidence="12">Involved in pre-mRNA splicing. Facilitates the cooperative formation of U2/U6 helix II in association with stem II in the spliceosome. Binds to RNA.</text>
</comment>
<dbReference type="FunFam" id="4.10.1000.10:FF:000006">
    <property type="entry name" value="Putative pre-mrna-splicing factor rbm22"/>
    <property type="match status" value="1"/>
</dbReference>
<keyword evidence="10" id="KW-0508">mRNA splicing</keyword>
<keyword evidence="9 14" id="KW-0694">RNA-binding</keyword>
<dbReference type="PROSITE" id="PS50103">
    <property type="entry name" value="ZF_C3H1"/>
    <property type="match status" value="1"/>
</dbReference>
<evidence type="ECO:0000256" key="10">
    <source>
        <dbReference type="ARBA" id="ARBA00023187"/>
    </source>
</evidence>
<dbReference type="GO" id="GO:0036002">
    <property type="term" value="F:pre-mRNA binding"/>
    <property type="evidence" value="ECO:0007669"/>
    <property type="project" value="TreeGrafter"/>
</dbReference>
<dbReference type="Pfam" id="PF00076">
    <property type="entry name" value="RRM_1"/>
    <property type="match status" value="1"/>
</dbReference>
<dbReference type="SUPFAM" id="SSF90229">
    <property type="entry name" value="CCCH zinc finger"/>
    <property type="match status" value="1"/>
</dbReference>
<feature type="compositionally biased region" description="Polar residues" evidence="16">
    <location>
        <begin position="345"/>
        <end position="354"/>
    </location>
</feature>
<dbReference type="SUPFAM" id="SSF54928">
    <property type="entry name" value="RNA-binding domain, RBD"/>
    <property type="match status" value="1"/>
</dbReference>
<evidence type="ECO:0000259" key="17">
    <source>
        <dbReference type="PROSITE" id="PS50102"/>
    </source>
</evidence>
<evidence type="ECO:0000256" key="4">
    <source>
        <dbReference type="ARBA" id="ARBA00022664"/>
    </source>
</evidence>
<keyword evidence="4" id="KW-0507">mRNA processing</keyword>
<evidence type="ECO:0000256" key="1">
    <source>
        <dbReference type="ARBA" id="ARBA00004123"/>
    </source>
</evidence>
<evidence type="ECO:0000256" key="2">
    <source>
        <dbReference type="ARBA" id="ARBA00007781"/>
    </source>
</evidence>
<reference evidence="19 20" key="1">
    <citation type="journal article" date="2017" name="Mycologia">
        <title>Bifiguratus adelaidae, gen. et sp. nov., a new member of Mucoromycotina in endophytic and soil-dwelling habitats.</title>
        <authorList>
            <person name="Torres-Cruz T.J."/>
            <person name="Billingsley Tobias T.L."/>
            <person name="Almatruk M."/>
            <person name="Hesse C."/>
            <person name="Kuske C.R."/>
            <person name="Desiro A."/>
            <person name="Benucci G.M."/>
            <person name="Bonito G."/>
            <person name="Stajich J.E."/>
            <person name="Dunlap C."/>
            <person name="Arnold A.E."/>
            <person name="Porras-Alfaro A."/>
        </authorList>
    </citation>
    <scope>NUCLEOTIDE SEQUENCE [LARGE SCALE GENOMIC DNA]</scope>
    <source>
        <strain evidence="19 20">AZ0501</strain>
    </source>
</reference>
<gene>
    <name evidence="19" type="ORF">BZG36_01819</name>
</gene>
<evidence type="ECO:0000313" key="19">
    <source>
        <dbReference type="EMBL" id="OZJ04708.1"/>
    </source>
</evidence>
<evidence type="ECO:0000256" key="8">
    <source>
        <dbReference type="ARBA" id="ARBA00022833"/>
    </source>
</evidence>
<dbReference type="Gene3D" id="4.10.1000.10">
    <property type="entry name" value="Zinc finger, CCCH-type"/>
    <property type="match status" value="1"/>
</dbReference>
<keyword evidence="5 15" id="KW-0479">Metal-binding</keyword>
<dbReference type="PANTHER" id="PTHR14089">
    <property type="entry name" value="PRE-MRNA-SPLICING FACTOR RBM22"/>
    <property type="match status" value="1"/>
</dbReference>
<evidence type="ECO:0000256" key="13">
    <source>
        <dbReference type="ARBA" id="ARBA00069020"/>
    </source>
</evidence>
<dbReference type="GO" id="GO:0071007">
    <property type="term" value="C:U2-type catalytic step 2 spliceosome"/>
    <property type="evidence" value="ECO:0007669"/>
    <property type="project" value="TreeGrafter"/>
</dbReference>
<dbReference type="FunFam" id="3.30.70.330:FF:000476">
    <property type="entry name" value="Zinc finger CCCH domain-containing protein 4"/>
    <property type="match status" value="1"/>
</dbReference>
<dbReference type="OrthoDB" id="10259600at2759"/>
<dbReference type="PANTHER" id="PTHR14089:SF6">
    <property type="entry name" value="PRE-MRNA-SPLICING FACTOR RBM22"/>
    <property type="match status" value="1"/>
</dbReference>
<keyword evidence="6" id="KW-0747">Spliceosome</keyword>
<evidence type="ECO:0000256" key="15">
    <source>
        <dbReference type="PROSITE-ProRule" id="PRU00723"/>
    </source>
</evidence>
<dbReference type="GO" id="GO:0008380">
    <property type="term" value="P:RNA splicing"/>
    <property type="evidence" value="ECO:0007669"/>
    <property type="project" value="UniProtKB-KW"/>
</dbReference>
<evidence type="ECO:0000256" key="3">
    <source>
        <dbReference type="ARBA" id="ARBA00019060"/>
    </source>
</evidence>
<comment type="subcellular location">
    <subcellularLocation>
        <location evidence="1">Nucleus</location>
    </subcellularLocation>
</comment>
<dbReference type="Pfam" id="PF21369">
    <property type="entry name" value="STL11_N"/>
    <property type="match status" value="1"/>
</dbReference>
<keyword evidence="20" id="KW-1185">Reference proteome</keyword>
<feature type="domain" description="C3H1-type" evidence="18">
    <location>
        <begin position="159"/>
        <end position="186"/>
    </location>
</feature>
<proteinExistence type="inferred from homology"/>
<dbReference type="InterPro" id="IPR035979">
    <property type="entry name" value="RBD_domain_sf"/>
</dbReference>
<comment type="similarity">
    <text evidence="2">Belongs to the SLT11 family.</text>
</comment>
<evidence type="ECO:0000256" key="5">
    <source>
        <dbReference type="ARBA" id="ARBA00022723"/>
    </source>
</evidence>
<protein>
    <recommendedName>
        <fullName evidence="3">Pre-mRNA-splicing factor SLT11</fullName>
    </recommendedName>
    <alternativeName>
        <fullName evidence="13">Pre-mRNA-splicing factor slt11</fullName>
    </alternativeName>
</protein>
<dbReference type="Pfam" id="PF16131">
    <property type="entry name" value="Torus"/>
    <property type="match status" value="1"/>
</dbReference>
<dbReference type="InterPro" id="IPR039171">
    <property type="entry name" value="Cwc2/Slt11"/>
</dbReference>
<dbReference type="InterPro" id="IPR036855">
    <property type="entry name" value="Znf_CCCH_sf"/>
</dbReference>
<dbReference type="GO" id="GO:0008270">
    <property type="term" value="F:zinc ion binding"/>
    <property type="evidence" value="ECO:0007669"/>
    <property type="project" value="UniProtKB-KW"/>
</dbReference>
<feature type="region of interest" description="Disordered" evidence="16">
    <location>
        <begin position="302"/>
        <end position="354"/>
    </location>
</feature>
<evidence type="ECO:0000256" key="12">
    <source>
        <dbReference type="ARBA" id="ARBA00025609"/>
    </source>
</evidence>
<dbReference type="GO" id="GO:0017070">
    <property type="term" value="F:U6 snRNA binding"/>
    <property type="evidence" value="ECO:0007669"/>
    <property type="project" value="TreeGrafter"/>
</dbReference>
<evidence type="ECO:0000256" key="9">
    <source>
        <dbReference type="ARBA" id="ARBA00022884"/>
    </source>
</evidence>
<dbReference type="GO" id="GO:0000974">
    <property type="term" value="C:Prp19 complex"/>
    <property type="evidence" value="ECO:0007669"/>
    <property type="project" value="TreeGrafter"/>
</dbReference>
<dbReference type="GO" id="GO:0071006">
    <property type="term" value="C:U2-type catalytic step 1 spliceosome"/>
    <property type="evidence" value="ECO:0007669"/>
    <property type="project" value="TreeGrafter"/>
</dbReference>
<feature type="domain" description="RRM" evidence="17">
    <location>
        <begin position="230"/>
        <end position="304"/>
    </location>
</feature>
<evidence type="ECO:0000313" key="20">
    <source>
        <dbReference type="Proteomes" id="UP000242875"/>
    </source>
</evidence>
<dbReference type="Gene3D" id="3.30.70.330">
    <property type="match status" value="1"/>
</dbReference>
<dbReference type="InterPro" id="IPR000504">
    <property type="entry name" value="RRM_dom"/>
</dbReference>
<dbReference type="SMART" id="SM00360">
    <property type="entry name" value="RRM"/>
    <property type="match status" value="1"/>
</dbReference>
<sequence>MPFNFTKFDPNKQGWEDAEFPIVCETCLGDNPYMRMTKETHGKECKICTRPFTVFRWMPGSGMRFKKTEICQTCAKMKNVCQTCVLDLEYGKCLPVQVRDAALDIKDSTPNLAINKQYQAQNMDGKFEAGQSMIDYGRADSAGRETLRKLARNAPYYRRNRAHICSFYLKGECTRGDECPYRHEVPDNELSNQNIKDRYQGNNDPVAAKLMTKGRGGSTNLTPPEDKNITTLFLTGVEEDVTEDDVRDYFYAFGEIKSVIMVHKSRCAFVNFASRSAAEAAADKASFDPVRIKDHLIRVAWGRPRPVGPKGETAKNKAAGTGTQAMGPPPPPGSEAAANIKYPSQDPTMQGAVQ</sequence>
<keyword evidence="7 15" id="KW-0863">Zinc-finger</keyword>
<evidence type="ECO:0000256" key="14">
    <source>
        <dbReference type="PROSITE-ProRule" id="PRU00176"/>
    </source>
</evidence>
<comment type="caution">
    <text evidence="19">The sequence shown here is derived from an EMBL/GenBank/DDBJ whole genome shotgun (WGS) entry which is preliminary data.</text>
</comment>
<dbReference type="InterPro" id="IPR032297">
    <property type="entry name" value="Torus"/>
</dbReference>
<dbReference type="InterPro" id="IPR000571">
    <property type="entry name" value="Znf_CCCH"/>
</dbReference>
<accession>A0A261Y2A9</accession>
<evidence type="ECO:0000256" key="16">
    <source>
        <dbReference type="SAM" id="MobiDB-lite"/>
    </source>
</evidence>
<dbReference type="PROSITE" id="PS50102">
    <property type="entry name" value="RRM"/>
    <property type="match status" value="1"/>
</dbReference>
<dbReference type="GO" id="GO:0006397">
    <property type="term" value="P:mRNA processing"/>
    <property type="evidence" value="ECO:0007669"/>
    <property type="project" value="UniProtKB-KW"/>
</dbReference>
<name>A0A261Y2A9_9FUNG</name>
<dbReference type="Proteomes" id="UP000242875">
    <property type="component" value="Unassembled WGS sequence"/>
</dbReference>
<evidence type="ECO:0000259" key="18">
    <source>
        <dbReference type="PROSITE" id="PS50103"/>
    </source>
</evidence>
<dbReference type="EMBL" id="MVBO01000031">
    <property type="protein sequence ID" value="OZJ04708.1"/>
    <property type="molecule type" value="Genomic_DNA"/>
</dbReference>
<keyword evidence="11" id="KW-0539">Nucleus</keyword>
<keyword evidence="8 15" id="KW-0862">Zinc</keyword>
<dbReference type="InterPro" id="IPR012677">
    <property type="entry name" value="Nucleotide-bd_a/b_plait_sf"/>
</dbReference>
<feature type="zinc finger region" description="C3H1-type" evidence="15">
    <location>
        <begin position="159"/>
        <end position="186"/>
    </location>
</feature>
<dbReference type="InterPro" id="IPR048995">
    <property type="entry name" value="STL11/RBM22-like_N"/>
</dbReference>
<evidence type="ECO:0000256" key="7">
    <source>
        <dbReference type="ARBA" id="ARBA00022771"/>
    </source>
</evidence>
<dbReference type="SMART" id="SM00356">
    <property type="entry name" value="ZnF_C3H1"/>
    <property type="match status" value="1"/>
</dbReference>
<organism evidence="19 20">
    <name type="scientific">Bifiguratus adelaidae</name>
    <dbReference type="NCBI Taxonomy" id="1938954"/>
    <lineage>
        <taxon>Eukaryota</taxon>
        <taxon>Fungi</taxon>
        <taxon>Fungi incertae sedis</taxon>
        <taxon>Mucoromycota</taxon>
        <taxon>Mucoromycotina</taxon>
        <taxon>Endogonomycetes</taxon>
        <taxon>Endogonales</taxon>
        <taxon>Endogonales incertae sedis</taxon>
        <taxon>Bifiguratus</taxon>
    </lineage>
</organism>
<evidence type="ECO:0000256" key="6">
    <source>
        <dbReference type="ARBA" id="ARBA00022728"/>
    </source>
</evidence>
<dbReference type="AlphaFoldDB" id="A0A261Y2A9"/>
<evidence type="ECO:0000256" key="11">
    <source>
        <dbReference type="ARBA" id="ARBA00023242"/>
    </source>
</evidence>